<sequence>MVKVWYTPPPYGPGTSLNRPGYGLGGPAWVRQLSKMPQVPVIAGAIGIVGCLAYIPIAMHEKLPHTMSPEYEAATRAYMRYHNMNPIWGISSKEAREADGH</sequence>
<dbReference type="SUPFAM" id="SSF81406">
    <property type="entry name" value="Mitochondrial cytochrome c oxidase subunit IV"/>
    <property type="match status" value="1"/>
</dbReference>
<reference evidence="4" key="1">
    <citation type="submission" date="2021-01" db="EMBL/GenBank/DDBJ databases">
        <authorList>
            <person name="Corre E."/>
            <person name="Pelletier E."/>
            <person name="Niang G."/>
            <person name="Scheremetjew M."/>
            <person name="Finn R."/>
            <person name="Kale V."/>
            <person name="Holt S."/>
            <person name="Cochrane G."/>
            <person name="Meng A."/>
            <person name="Brown T."/>
            <person name="Cohen L."/>
        </authorList>
    </citation>
    <scope>NUCLEOTIDE SEQUENCE</scope>
    <source>
        <strain evidence="4">Grunow 1884</strain>
    </source>
</reference>
<feature type="transmembrane region" description="Helical" evidence="3">
    <location>
        <begin position="39"/>
        <end position="57"/>
    </location>
</feature>
<dbReference type="InterPro" id="IPR004203">
    <property type="entry name" value="Cyt_c_oxidase_su4_fam"/>
</dbReference>
<dbReference type="GO" id="GO:0045277">
    <property type="term" value="C:respiratory chain complex IV"/>
    <property type="evidence" value="ECO:0007669"/>
    <property type="project" value="InterPro"/>
</dbReference>
<gene>
    <name evidence="4" type="ORF">OSIN01602_LOCUS19668</name>
</gene>
<evidence type="ECO:0000256" key="3">
    <source>
        <dbReference type="SAM" id="Phobius"/>
    </source>
</evidence>
<dbReference type="GO" id="GO:0005739">
    <property type="term" value="C:mitochondrion"/>
    <property type="evidence" value="ECO:0007669"/>
    <property type="project" value="UniProtKB-SubCell"/>
</dbReference>
<keyword evidence="2" id="KW-0496">Mitochondrion</keyword>
<comment type="subcellular location">
    <subcellularLocation>
        <location evidence="1">Mitochondrion</location>
    </subcellularLocation>
</comment>
<keyword evidence="3" id="KW-1133">Transmembrane helix</keyword>
<organism evidence="4">
    <name type="scientific">Trieres chinensis</name>
    <name type="common">Marine centric diatom</name>
    <name type="synonym">Odontella sinensis</name>
    <dbReference type="NCBI Taxonomy" id="1514140"/>
    <lineage>
        <taxon>Eukaryota</taxon>
        <taxon>Sar</taxon>
        <taxon>Stramenopiles</taxon>
        <taxon>Ochrophyta</taxon>
        <taxon>Bacillariophyta</taxon>
        <taxon>Mediophyceae</taxon>
        <taxon>Biddulphiophycidae</taxon>
        <taxon>Eupodiscales</taxon>
        <taxon>Parodontellaceae</taxon>
        <taxon>Trieres</taxon>
    </lineage>
</organism>
<dbReference type="Gene3D" id="1.10.442.10">
    <property type="entry name" value="Cytochrome c oxidase subunit IV"/>
    <property type="match status" value="1"/>
</dbReference>
<dbReference type="Pfam" id="PF02936">
    <property type="entry name" value="COX4"/>
    <property type="match status" value="1"/>
</dbReference>
<keyword evidence="3" id="KW-0472">Membrane</keyword>
<keyword evidence="3" id="KW-0812">Transmembrane</keyword>
<dbReference type="GO" id="GO:0006123">
    <property type="term" value="P:mitochondrial electron transport, cytochrome c to oxygen"/>
    <property type="evidence" value="ECO:0007669"/>
    <property type="project" value="InterPro"/>
</dbReference>
<dbReference type="EMBL" id="HBGO01034020">
    <property type="protein sequence ID" value="CAD9358938.1"/>
    <property type="molecule type" value="Transcribed_RNA"/>
</dbReference>
<accession>A0A7S2A688</accession>
<dbReference type="AlphaFoldDB" id="A0A7S2A688"/>
<protein>
    <submittedName>
        <fullName evidence="4">Uncharacterized protein</fullName>
    </submittedName>
</protein>
<dbReference type="InterPro" id="IPR036639">
    <property type="entry name" value="Cyt_c_oxidase_su4_sf"/>
</dbReference>
<proteinExistence type="predicted"/>
<evidence type="ECO:0000256" key="1">
    <source>
        <dbReference type="ARBA" id="ARBA00004173"/>
    </source>
</evidence>
<name>A0A7S2A688_TRICV</name>
<evidence type="ECO:0000313" key="4">
    <source>
        <dbReference type="EMBL" id="CAD9358938.1"/>
    </source>
</evidence>
<evidence type="ECO:0000256" key="2">
    <source>
        <dbReference type="ARBA" id="ARBA00023128"/>
    </source>
</evidence>